<feature type="transmembrane region" description="Helical" evidence="6">
    <location>
        <begin position="224"/>
        <end position="241"/>
    </location>
</feature>
<dbReference type="Gene3D" id="1.20.120.1780">
    <property type="entry name" value="UbiA prenyltransferase"/>
    <property type="match status" value="1"/>
</dbReference>
<dbReference type="RefSeq" id="WP_311495841.1">
    <property type="nucleotide sequence ID" value="NZ_JAVRHO010000020.1"/>
</dbReference>
<protein>
    <submittedName>
        <fullName evidence="7">Geranylgeranylglycerol-phosphate geranylgeranyltransferase</fullName>
    </submittedName>
</protein>
<dbReference type="Pfam" id="PF01040">
    <property type="entry name" value="UbiA"/>
    <property type="match status" value="1"/>
</dbReference>
<dbReference type="InterPro" id="IPR050475">
    <property type="entry name" value="Prenyltransferase_related"/>
</dbReference>
<feature type="transmembrane region" description="Helical" evidence="6">
    <location>
        <begin position="278"/>
        <end position="298"/>
    </location>
</feature>
<dbReference type="Proteomes" id="UP001245285">
    <property type="component" value="Unassembled WGS sequence"/>
</dbReference>
<feature type="transmembrane region" description="Helical" evidence="6">
    <location>
        <begin position="12"/>
        <end position="31"/>
    </location>
</feature>
<keyword evidence="4 6" id="KW-1133">Transmembrane helix</keyword>
<reference evidence="7 8" key="1">
    <citation type="submission" date="2023-09" db="EMBL/GenBank/DDBJ databases">
        <authorList>
            <person name="Rey-Velasco X."/>
        </authorList>
    </citation>
    <scope>NUCLEOTIDE SEQUENCE [LARGE SCALE GENOMIC DNA]</scope>
    <source>
        <strain evidence="7 8">F260</strain>
    </source>
</reference>
<feature type="transmembrane region" description="Helical" evidence="6">
    <location>
        <begin position="172"/>
        <end position="191"/>
    </location>
</feature>
<keyword evidence="3 6" id="KW-0812">Transmembrane</keyword>
<dbReference type="Gene3D" id="1.10.357.140">
    <property type="entry name" value="UbiA prenyltransferase"/>
    <property type="match status" value="1"/>
</dbReference>
<feature type="transmembrane region" description="Helical" evidence="6">
    <location>
        <begin position="247"/>
        <end position="266"/>
    </location>
</feature>
<name>A0ABU3CN44_9FLAO</name>
<comment type="caution">
    <text evidence="7">The sequence shown here is derived from an EMBL/GenBank/DDBJ whole genome shotgun (WGS) entry which is preliminary data.</text>
</comment>
<feature type="transmembrane region" description="Helical" evidence="6">
    <location>
        <begin position="87"/>
        <end position="105"/>
    </location>
</feature>
<feature type="transmembrane region" description="Helical" evidence="6">
    <location>
        <begin position="111"/>
        <end position="129"/>
    </location>
</feature>
<evidence type="ECO:0000256" key="2">
    <source>
        <dbReference type="ARBA" id="ARBA00022475"/>
    </source>
</evidence>
<evidence type="ECO:0000256" key="5">
    <source>
        <dbReference type="ARBA" id="ARBA00023136"/>
    </source>
</evidence>
<evidence type="ECO:0000256" key="6">
    <source>
        <dbReference type="SAM" id="Phobius"/>
    </source>
</evidence>
<sequence length="303" mass="33871">MYKYLKLIRYKNLLFIAFTQFLIKYGLFEAFGADITLSLFGCSLLALATVSLAAGGYIINDVYDVETDKINRGENTIIGTHISEKTGTTLFIILNVIGVGIGFYLSNIVGWPAFSALWIFASAILYFYATYLKQMAVVGNIIVSCTIAGVVVIVGLYDLLPAINNQNQPTQALLFSILLDYALFAFLINLLREMVKDQEDIKGDYNTGMKTLPIQLGTARTNKVILGVALIPVAAIVYYLYNYLFENTYATIYVLLFILAPLLYVMVKIPEAKKKKHFTHLSLILKLVLFFGLISLGLHKFIF</sequence>
<organism evidence="7 8">
    <name type="scientific">Autumnicola lenta</name>
    <dbReference type="NCBI Taxonomy" id="3075593"/>
    <lineage>
        <taxon>Bacteria</taxon>
        <taxon>Pseudomonadati</taxon>
        <taxon>Bacteroidota</taxon>
        <taxon>Flavobacteriia</taxon>
        <taxon>Flavobacteriales</taxon>
        <taxon>Flavobacteriaceae</taxon>
        <taxon>Autumnicola</taxon>
    </lineage>
</organism>
<dbReference type="CDD" id="cd13961">
    <property type="entry name" value="PT_UbiA_DGGGPS"/>
    <property type="match status" value="1"/>
</dbReference>
<proteinExistence type="predicted"/>
<keyword evidence="5 6" id="KW-0472">Membrane</keyword>
<dbReference type="PANTHER" id="PTHR42723">
    <property type="entry name" value="CHLOROPHYLL SYNTHASE"/>
    <property type="match status" value="1"/>
</dbReference>
<comment type="subcellular location">
    <subcellularLocation>
        <location evidence="1">Membrane</location>
        <topology evidence="1">Multi-pass membrane protein</topology>
    </subcellularLocation>
</comment>
<feature type="transmembrane region" description="Helical" evidence="6">
    <location>
        <begin position="37"/>
        <end position="59"/>
    </location>
</feature>
<evidence type="ECO:0000256" key="3">
    <source>
        <dbReference type="ARBA" id="ARBA00022692"/>
    </source>
</evidence>
<evidence type="ECO:0000256" key="1">
    <source>
        <dbReference type="ARBA" id="ARBA00004141"/>
    </source>
</evidence>
<dbReference type="InterPro" id="IPR044878">
    <property type="entry name" value="UbiA_sf"/>
</dbReference>
<dbReference type="InterPro" id="IPR000537">
    <property type="entry name" value="UbiA_prenyltransferase"/>
</dbReference>
<keyword evidence="2" id="KW-1003">Cell membrane</keyword>
<keyword evidence="8" id="KW-1185">Reference proteome</keyword>
<feature type="transmembrane region" description="Helical" evidence="6">
    <location>
        <begin position="141"/>
        <end position="160"/>
    </location>
</feature>
<dbReference type="EMBL" id="JAVRHO010000020">
    <property type="protein sequence ID" value="MDT0647741.1"/>
    <property type="molecule type" value="Genomic_DNA"/>
</dbReference>
<evidence type="ECO:0000313" key="7">
    <source>
        <dbReference type="EMBL" id="MDT0647741.1"/>
    </source>
</evidence>
<evidence type="ECO:0000313" key="8">
    <source>
        <dbReference type="Proteomes" id="UP001245285"/>
    </source>
</evidence>
<accession>A0ABU3CN44</accession>
<dbReference type="PANTHER" id="PTHR42723:SF1">
    <property type="entry name" value="CHLOROPHYLL SYNTHASE, CHLOROPLASTIC"/>
    <property type="match status" value="1"/>
</dbReference>
<dbReference type="NCBIfam" id="NF009512">
    <property type="entry name" value="PRK12872.1-1"/>
    <property type="match status" value="1"/>
</dbReference>
<evidence type="ECO:0000256" key="4">
    <source>
        <dbReference type="ARBA" id="ARBA00022989"/>
    </source>
</evidence>
<gene>
    <name evidence="7" type="ORF">RM545_13660</name>
</gene>